<name>A0A8S9WYQ2_APOLU</name>
<proteinExistence type="predicted"/>
<gene>
    <name evidence="1" type="ORF">GE061_004232</name>
</gene>
<dbReference type="AlphaFoldDB" id="A0A8S9WYQ2"/>
<evidence type="ECO:0000313" key="2">
    <source>
        <dbReference type="Proteomes" id="UP000466442"/>
    </source>
</evidence>
<protein>
    <submittedName>
        <fullName evidence="1">Uncharacterized protein</fullName>
    </submittedName>
</protein>
<reference evidence="1" key="1">
    <citation type="journal article" date="2021" name="Mol. Ecol. Resour.">
        <title>Apolygus lucorum genome provides insights into omnivorousness and mesophyll feeding.</title>
        <authorList>
            <person name="Liu Y."/>
            <person name="Liu H."/>
            <person name="Wang H."/>
            <person name="Huang T."/>
            <person name="Liu B."/>
            <person name="Yang B."/>
            <person name="Yin L."/>
            <person name="Li B."/>
            <person name="Zhang Y."/>
            <person name="Zhang S."/>
            <person name="Jiang F."/>
            <person name="Zhang X."/>
            <person name="Ren Y."/>
            <person name="Wang B."/>
            <person name="Wang S."/>
            <person name="Lu Y."/>
            <person name="Wu K."/>
            <person name="Fan W."/>
            <person name="Wang G."/>
        </authorList>
    </citation>
    <scope>NUCLEOTIDE SEQUENCE</scope>
    <source>
        <strain evidence="1">12Hb</strain>
    </source>
</reference>
<comment type="caution">
    <text evidence="1">The sequence shown here is derived from an EMBL/GenBank/DDBJ whole genome shotgun (WGS) entry which is preliminary data.</text>
</comment>
<dbReference type="EMBL" id="WIXP02000012">
    <property type="protein sequence ID" value="KAF6201837.1"/>
    <property type="molecule type" value="Genomic_DNA"/>
</dbReference>
<evidence type="ECO:0000313" key="1">
    <source>
        <dbReference type="EMBL" id="KAF6201837.1"/>
    </source>
</evidence>
<sequence length="66" mass="7370">MLFSGSFIRTSFHSFHLLPEKDLEVGGLHASTAARKQECLSRTPSKKSLTLLPCEVQFQHPRAKSS</sequence>
<organism evidence="1 2">
    <name type="scientific">Apolygus lucorum</name>
    <name type="common">Small green plant bug</name>
    <name type="synonym">Lygocoris lucorum</name>
    <dbReference type="NCBI Taxonomy" id="248454"/>
    <lineage>
        <taxon>Eukaryota</taxon>
        <taxon>Metazoa</taxon>
        <taxon>Ecdysozoa</taxon>
        <taxon>Arthropoda</taxon>
        <taxon>Hexapoda</taxon>
        <taxon>Insecta</taxon>
        <taxon>Pterygota</taxon>
        <taxon>Neoptera</taxon>
        <taxon>Paraneoptera</taxon>
        <taxon>Hemiptera</taxon>
        <taxon>Heteroptera</taxon>
        <taxon>Panheteroptera</taxon>
        <taxon>Cimicomorpha</taxon>
        <taxon>Miridae</taxon>
        <taxon>Mirini</taxon>
        <taxon>Apolygus</taxon>
    </lineage>
</organism>
<dbReference type="Proteomes" id="UP000466442">
    <property type="component" value="Linkage Group LG12"/>
</dbReference>
<keyword evidence="2" id="KW-1185">Reference proteome</keyword>
<accession>A0A8S9WYQ2</accession>